<dbReference type="EMBL" id="JAIQCV010000007">
    <property type="protein sequence ID" value="KAH1082886.1"/>
    <property type="molecule type" value="Genomic_DNA"/>
</dbReference>
<comment type="caution">
    <text evidence="2">The sequence shown here is derived from an EMBL/GenBank/DDBJ whole genome shotgun (WGS) entry which is preliminary data.</text>
</comment>
<reference evidence="2 3" key="1">
    <citation type="journal article" date="2021" name="Plant Biotechnol. J.">
        <title>Multi-omics assisted identification of the key and species-specific regulatory components of drought-tolerant mechanisms in Gossypium stocksii.</title>
        <authorList>
            <person name="Yu D."/>
            <person name="Ke L."/>
            <person name="Zhang D."/>
            <person name="Wu Y."/>
            <person name="Sun Y."/>
            <person name="Mei J."/>
            <person name="Sun J."/>
            <person name="Sun Y."/>
        </authorList>
    </citation>
    <scope>NUCLEOTIDE SEQUENCE [LARGE SCALE GENOMIC DNA]</scope>
    <source>
        <strain evidence="3">cv. E1</strain>
        <tissue evidence="2">Leaf</tissue>
    </source>
</reference>
<gene>
    <name evidence="2" type="ORF">J1N35_022647</name>
</gene>
<evidence type="ECO:0000313" key="2">
    <source>
        <dbReference type="EMBL" id="KAH1082886.1"/>
    </source>
</evidence>
<proteinExistence type="predicted"/>
<organism evidence="2 3">
    <name type="scientific">Gossypium stocksii</name>
    <dbReference type="NCBI Taxonomy" id="47602"/>
    <lineage>
        <taxon>Eukaryota</taxon>
        <taxon>Viridiplantae</taxon>
        <taxon>Streptophyta</taxon>
        <taxon>Embryophyta</taxon>
        <taxon>Tracheophyta</taxon>
        <taxon>Spermatophyta</taxon>
        <taxon>Magnoliopsida</taxon>
        <taxon>eudicotyledons</taxon>
        <taxon>Gunneridae</taxon>
        <taxon>Pentapetalae</taxon>
        <taxon>rosids</taxon>
        <taxon>malvids</taxon>
        <taxon>Malvales</taxon>
        <taxon>Malvaceae</taxon>
        <taxon>Malvoideae</taxon>
        <taxon>Gossypium</taxon>
    </lineage>
</organism>
<sequence>MRHCAWFTLPSPHVENGANSNLLTTTIDLIIVAGASTACDRVAKDRVWSVDSSSSVKRPSLQELAFSLQVLLPKANIVCLGLREGIDGAEASKRQLDNSYQNALQTLERALELHSKLKQEN</sequence>
<evidence type="ECO:0000313" key="3">
    <source>
        <dbReference type="Proteomes" id="UP000828251"/>
    </source>
</evidence>
<accession>A0A9D3VH52</accession>
<protein>
    <submittedName>
        <fullName evidence="2">Uncharacterized protein</fullName>
    </submittedName>
</protein>
<dbReference type="Proteomes" id="UP000828251">
    <property type="component" value="Unassembled WGS sequence"/>
</dbReference>
<keyword evidence="3" id="KW-1185">Reference proteome</keyword>
<keyword evidence="1" id="KW-0175">Coiled coil</keyword>
<evidence type="ECO:0000256" key="1">
    <source>
        <dbReference type="SAM" id="Coils"/>
    </source>
</evidence>
<dbReference type="AlphaFoldDB" id="A0A9D3VH52"/>
<feature type="coiled-coil region" evidence="1">
    <location>
        <begin position="93"/>
        <end position="120"/>
    </location>
</feature>
<name>A0A9D3VH52_9ROSI</name>